<keyword evidence="2" id="KW-0966">Cell projection</keyword>
<proteinExistence type="predicted"/>
<keyword evidence="1" id="KW-0812">Transmembrane</keyword>
<keyword evidence="3" id="KW-1185">Reference proteome</keyword>
<dbReference type="EMBL" id="JAUSUR010000010">
    <property type="protein sequence ID" value="MDQ0363214.1"/>
    <property type="molecule type" value="Genomic_DNA"/>
</dbReference>
<name>A0ABU0E905_9FIRM</name>
<sequence length="96" mass="10558">MKKVLMIIGGVVVVIIIAAVAIIYFVSSTSEKMVCESDDGNITIMYNDDSITGYTANGVSYDLDGQQEIAEQIGVEEYLDQFELWFTSNTTGSCKR</sequence>
<evidence type="ECO:0000256" key="1">
    <source>
        <dbReference type="SAM" id="Phobius"/>
    </source>
</evidence>
<accession>A0ABU0E905</accession>
<comment type="caution">
    <text evidence="2">The sequence shown here is derived from an EMBL/GenBank/DDBJ whole genome shotgun (WGS) entry which is preliminary data.</text>
</comment>
<keyword evidence="2" id="KW-0282">Flagellum</keyword>
<evidence type="ECO:0000313" key="2">
    <source>
        <dbReference type="EMBL" id="MDQ0363214.1"/>
    </source>
</evidence>
<keyword evidence="1" id="KW-1133">Transmembrane helix</keyword>
<keyword evidence="1" id="KW-0472">Membrane</keyword>
<gene>
    <name evidence="2" type="ORF">J2S15_003975</name>
</gene>
<keyword evidence="2" id="KW-0969">Cilium</keyword>
<feature type="transmembrane region" description="Helical" evidence="1">
    <location>
        <begin position="6"/>
        <end position="26"/>
    </location>
</feature>
<reference evidence="2 3" key="1">
    <citation type="submission" date="2023-07" db="EMBL/GenBank/DDBJ databases">
        <title>Genomic Encyclopedia of Type Strains, Phase IV (KMG-IV): sequencing the most valuable type-strain genomes for metagenomic binning, comparative biology and taxonomic classification.</title>
        <authorList>
            <person name="Goeker M."/>
        </authorList>
    </citation>
    <scope>NUCLEOTIDE SEQUENCE [LARGE SCALE GENOMIC DNA]</scope>
    <source>
        <strain evidence="2 3">DSM 16784</strain>
    </source>
</reference>
<evidence type="ECO:0000313" key="3">
    <source>
        <dbReference type="Proteomes" id="UP001230220"/>
    </source>
</evidence>
<organism evidence="2 3">
    <name type="scientific">Breznakia pachnodae</name>
    <dbReference type="NCBI Taxonomy" id="265178"/>
    <lineage>
        <taxon>Bacteria</taxon>
        <taxon>Bacillati</taxon>
        <taxon>Bacillota</taxon>
        <taxon>Erysipelotrichia</taxon>
        <taxon>Erysipelotrichales</taxon>
        <taxon>Erysipelotrichaceae</taxon>
        <taxon>Breznakia</taxon>
    </lineage>
</organism>
<dbReference type="RefSeq" id="WP_307411990.1">
    <property type="nucleotide sequence ID" value="NZ_JAUSUR010000010.1"/>
</dbReference>
<protein>
    <submittedName>
        <fullName evidence="2">Flagellar basal body-associated protein FliL</fullName>
    </submittedName>
</protein>
<dbReference type="Proteomes" id="UP001230220">
    <property type="component" value="Unassembled WGS sequence"/>
</dbReference>